<evidence type="ECO:0000313" key="2">
    <source>
        <dbReference type="Proteomes" id="UP000604046"/>
    </source>
</evidence>
<keyword evidence="2" id="KW-1185">Reference proteome</keyword>
<sequence length="563" mass="63427">MAMLVTSVPALTTPAANEQLDIIAQESAGDKFRDLFDEQRAMVKTVRNTDWLELISKLRTGNFRTSASLPPPGGVGMRLFGEKCTSCCGLVWDRSELDLSEAFIWPSGYMAKTEFNMNHKGELLNGRSSALVTIERLMECNSHRLTTNADTGELQEIPIGANLAFNEINWPCRGTDGLVAVFVRSVDVDHVLHALGVVALLEHALGCQLPLVLMDSANPVRTLDETVQRAFLREVPKPSIPETLPMALVPRFPIAVNHLTELSDAQKLELHSLYGITASCLRQIFLKHTSDPARFHELLSMGLRECVARRNVPSAREIVRTTSPMMVNFSLNQEVAEHEHSFIAEVLSLCKFLPEGSEDLLVVLGAKVMLAEFRSGRTQHRIDVAIRDIGEWLKRVTTQCTVCDVFSWMETWRTERGSRMSSFISGKAVSNRSDFLRHLKKLRDAEDGDAYVRELCEVVHALRSPCLRFRILRDVVGLDDRFSRNVVHAIVCFAFDIFVPRARSAFEVDEATRLEVEESERIFRRPSREILGVETPELFTADPLGLQPRLSRAQYRQNRSRKA</sequence>
<dbReference type="EMBL" id="CAJNDS010000544">
    <property type="protein sequence ID" value="CAE7216885.1"/>
    <property type="molecule type" value="Genomic_DNA"/>
</dbReference>
<dbReference type="OrthoDB" id="426397at2759"/>
<comment type="caution">
    <text evidence="1">The sequence shown here is derived from an EMBL/GenBank/DDBJ whole genome shotgun (WGS) entry which is preliminary data.</text>
</comment>
<name>A0A812K662_9DINO</name>
<accession>A0A812K662</accession>
<proteinExistence type="predicted"/>
<dbReference type="AlphaFoldDB" id="A0A812K662"/>
<organism evidence="1 2">
    <name type="scientific">Symbiodinium natans</name>
    <dbReference type="NCBI Taxonomy" id="878477"/>
    <lineage>
        <taxon>Eukaryota</taxon>
        <taxon>Sar</taxon>
        <taxon>Alveolata</taxon>
        <taxon>Dinophyceae</taxon>
        <taxon>Suessiales</taxon>
        <taxon>Symbiodiniaceae</taxon>
        <taxon>Symbiodinium</taxon>
    </lineage>
</organism>
<protein>
    <submittedName>
        <fullName evidence="1">Uncharacterized protein</fullName>
    </submittedName>
</protein>
<evidence type="ECO:0000313" key="1">
    <source>
        <dbReference type="EMBL" id="CAE7216885.1"/>
    </source>
</evidence>
<dbReference type="Proteomes" id="UP000604046">
    <property type="component" value="Unassembled WGS sequence"/>
</dbReference>
<gene>
    <name evidence="1" type="ORF">SNAT2548_LOCUS7678</name>
</gene>
<reference evidence="1" key="1">
    <citation type="submission" date="2021-02" db="EMBL/GenBank/DDBJ databases">
        <authorList>
            <person name="Dougan E. K."/>
            <person name="Rhodes N."/>
            <person name="Thang M."/>
            <person name="Chan C."/>
        </authorList>
    </citation>
    <scope>NUCLEOTIDE SEQUENCE</scope>
</reference>